<dbReference type="InterPro" id="IPR039424">
    <property type="entry name" value="SBP_5"/>
</dbReference>
<keyword evidence="3" id="KW-0813">Transport</keyword>
<accession>T0DTB8</accession>
<gene>
    <name evidence="6" type="ORF">K1I37_13065</name>
</gene>
<dbReference type="InterPro" id="IPR030678">
    <property type="entry name" value="Peptide/Ni-bd"/>
</dbReference>
<name>T0DTB8_ALIAG</name>
<reference evidence="7" key="1">
    <citation type="journal article" date="2022" name="G3 (Bethesda)">
        <title>Unveiling the complete genome sequence of Alicyclobacillus acidoterrestris DSM 3922T, a taint-producing strain.</title>
        <authorList>
            <person name="Leonardo I.C."/>
            <person name="Barreto Crespo M.T."/>
            <person name="Gaspar F.B."/>
        </authorList>
    </citation>
    <scope>NUCLEOTIDE SEQUENCE [LARGE SCALE GENOMIC DNA]</scope>
    <source>
        <strain evidence="7">DSM 3922</strain>
    </source>
</reference>
<dbReference type="KEGG" id="aaco:K1I37_13065"/>
<dbReference type="PROSITE" id="PS51257">
    <property type="entry name" value="PROKAR_LIPOPROTEIN"/>
    <property type="match status" value="1"/>
</dbReference>
<proteinExistence type="inferred from homology"/>
<dbReference type="Proteomes" id="UP000829401">
    <property type="component" value="Chromosome"/>
</dbReference>
<dbReference type="EMBL" id="CP080467">
    <property type="protein sequence ID" value="UNO47626.1"/>
    <property type="molecule type" value="Genomic_DNA"/>
</dbReference>
<dbReference type="PANTHER" id="PTHR30290">
    <property type="entry name" value="PERIPLASMIC BINDING COMPONENT OF ABC TRANSPORTER"/>
    <property type="match status" value="1"/>
</dbReference>
<comment type="subcellular location">
    <subcellularLocation>
        <location evidence="1">Cell envelope</location>
    </subcellularLocation>
</comment>
<sequence>MTAAWKKGLGTVASIGVIGALLAGCGTNSTTDNATNGGNASTSTGKPVEGGSITLDAIQAVPDLDPAIAFDTTSAEVDYAVYEQLVTYDKGSYNIVGDLAKSWDVSQDGKTYTFHLQPGVKFSNGDPLTSKDFVFELERLLDKNMQPKPSPGSQFFLNITGAQAYYDGQAKTISGVSTPDDQTLVIHLDKPEQFFLKILAMPFLSAVDPKFVNQVGNAAMDTTKAMGTGPFMLKSNSQSKVVLVKNPHYWKKDSSGNQLPYLDQVTINISNNSQLSAMHWEQGQTAFMSPWLEGGDGIPSSQYPTIMNNPKYKNLVMKQDMNAVFFYGLNTKPTIDGKPNPLSNVDVRRAIEYGFDDSQIVKLNNGAVKSSNQPLPDSLPGYVQKLDPSATYTTDVAKAKQLLAKAGYSKGLTIDLWNENTDAAKKEDQAFQAMMKNIGVTVNLHEVTWKDFLTKSMSGDAQAFGTGWNQDFPDASDFLNTLFNSSQIPQNNMTNYSNPQVDQWLNQAQYSTDTEQRNELYGKVINQVMSDAVVVPLYQNVGYYCVQPWVHGFYTSPVMYDPLATIWVDPGH</sequence>
<dbReference type="GO" id="GO:0015833">
    <property type="term" value="P:peptide transport"/>
    <property type="evidence" value="ECO:0007669"/>
    <property type="project" value="TreeGrafter"/>
</dbReference>
<dbReference type="STRING" id="1356854.N007_19800"/>
<feature type="domain" description="Solute-binding protein family 5" evidence="5">
    <location>
        <begin position="95"/>
        <end position="488"/>
    </location>
</feature>
<dbReference type="OrthoDB" id="48318at2"/>
<organism evidence="6 7">
    <name type="scientific">Alicyclobacillus acidoterrestris (strain ATCC 49025 / DSM 3922 / CIP 106132 / NCIMB 13137 / GD3B)</name>
    <dbReference type="NCBI Taxonomy" id="1356854"/>
    <lineage>
        <taxon>Bacteria</taxon>
        <taxon>Bacillati</taxon>
        <taxon>Bacillota</taxon>
        <taxon>Bacilli</taxon>
        <taxon>Bacillales</taxon>
        <taxon>Alicyclobacillaceae</taxon>
        <taxon>Alicyclobacillus</taxon>
    </lineage>
</organism>
<evidence type="ECO:0000313" key="7">
    <source>
        <dbReference type="Proteomes" id="UP000829401"/>
    </source>
</evidence>
<evidence type="ECO:0000256" key="2">
    <source>
        <dbReference type="ARBA" id="ARBA00005695"/>
    </source>
</evidence>
<dbReference type="Pfam" id="PF00496">
    <property type="entry name" value="SBP_bac_5"/>
    <property type="match status" value="1"/>
</dbReference>
<dbReference type="Gene3D" id="3.10.105.10">
    <property type="entry name" value="Dipeptide-binding Protein, Domain 3"/>
    <property type="match status" value="1"/>
</dbReference>
<dbReference type="Gene3D" id="3.90.76.10">
    <property type="entry name" value="Dipeptide-binding Protein, Domain 1"/>
    <property type="match status" value="1"/>
</dbReference>
<dbReference type="GO" id="GO:1904680">
    <property type="term" value="F:peptide transmembrane transporter activity"/>
    <property type="evidence" value="ECO:0007669"/>
    <property type="project" value="TreeGrafter"/>
</dbReference>
<dbReference type="GO" id="GO:0042597">
    <property type="term" value="C:periplasmic space"/>
    <property type="evidence" value="ECO:0007669"/>
    <property type="project" value="UniProtKB-ARBA"/>
</dbReference>
<dbReference type="GO" id="GO:0043190">
    <property type="term" value="C:ATP-binding cassette (ABC) transporter complex"/>
    <property type="evidence" value="ECO:0007669"/>
    <property type="project" value="InterPro"/>
</dbReference>
<dbReference type="PANTHER" id="PTHR30290:SF10">
    <property type="entry name" value="PERIPLASMIC OLIGOPEPTIDE-BINDING PROTEIN-RELATED"/>
    <property type="match status" value="1"/>
</dbReference>
<protein>
    <submittedName>
        <fullName evidence="6">ABC transporter substrate-binding protein</fullName>
    </submittedName>
</protein>
<evidence type="ECO:0000259" key="5">
    <source>
        <dbReference type="Pfam" id="PF00496"/>
    </source>
</evidence>
<dbReference type="GO" id="GO:0030313">
    <property type="term" value="C:cell envelope"/>
    <property type="evidence" value="ECO:0007669"/>
    <property type="project" value="UniProtKB-SubCell"/>
</dbReference>
<comment type="similarity">
    <text evidence="2">Belongs to the bacterial solute-binding protein 5 family.</text>
</comment>
<evidence type="ECO:0000256" key="1">
    <source>
        <dbReference type="ARBA" id="ARBA00004196"/>
    </source>
</evidence>
<evidence type="ECO:0000256" key="3">
    <source>
        <dbReference type="ARBA" id="ARBA00022448"/>
    </source>
</evidence>
<keyword evidence="4" id="KW-0732">Signal</keyword>
<evidence type="ECO:0000313" key="6">
    <source>
        <dbReference type="EMBL" id="UNO47626.1"/>
    </source>
</evidence>
<dbReference type="PIRSF" id="PIRSF002741">
    <property type="entry name" value="MppA"/>
    <property type="match status" value="1"/>
</dbReference>
<dbReference type="eggNOG" id="COG4166">
    <property type="taxonomic scope" value="Bacteria"/>
</dbReference>
<dbReference type="InterPro" id="IPR000914">
    <property type="entry name" value="SBP_5_dom"/>
</dbReference>
<dbReference type="SUPFAM" id="SSF53850">
    <property type="entry name" value="Periplasmic binding protein-like II"/>
    <property type="match status" value="1"/>
</dbReference>
<dbReference type="AlphaFoldDB" id="T0DTB8"/>
<dbReference type="Gene3D" id="3.40.190.10">
    <property type="entry name" value="Periplasmic binding protein-like II"/>
    <property type="match status" value="1"/>
</dbReference>
<accession>A0A9E6ZIA7</accession>
<dbReference type="CDD" id="cd08512">
    <property type="entry name" value="PBP2_NikA_DppA_OppA_like_7"/>
    <property type="match status" value="1"/>
</dbReference>
<keyword evidence="7" id="KW-1185">Reference proteome</keyword>
<dbReference type="RefSeq" id="WP_021295121.1">
    <property type="nucleotide sequence ID" value="NZ_AURB01000045.1"/>
</dbReference>
<evidence type="ECO:0000256" key="4">
    <source>
        <dbReference type="ARBA" id="ARBA00022729"/>
    </source>
</evidence>